<feature type="transmembrane region" description="Helical" evidence="1">
    <location>
        <begin position="457"/>
        <end position="480"/>
    </location>
</feature>
<keyword evidence="1" id="KW-0812">Transmembrane</keyword>
<dbReference type="AlphaFoldDB" id="A0AAW0XM63"/>
<name>A0AAW0XM63_CHEQU</name>
<dbReference type="SUPFAM" id="SSF49265">
    <property type="entry name" value="Fibronectin type III"/>
    <property type="match status" value="1"/>
</dbReference>
<keyword evidence="1" id="KW-0472">Membrane</keyword>
<dbReference type="Gene3D" id="2.60.40.10">
    <property type="entry name" value="Immunoglobulins"/>
    <property type="match status" value="1"/>
</dbReference>
<evidence type="ECO:0008006" key="4">
    <source>
        <dbReference type="Google" id="ProtNLM"/>
    </source>
</evidence>
<protein>
    <recommendedName>
        <fullName evidence="4">Fibronectin type-III domain-containing protein</fullName>
    </recommendedName>
</protein>
<evidence type="ECO:0000256" key="1">
    <source>
        <dbReference type="SAM" id="Phobius"/>
    </source>
</evidence>
<proteinExistence type="predicted"/>
<gene>
    <name evidence="2" type="ORF">OTU49_000215</name>
</gene>
<sequence>QEVTVTHVSSHYYELSWVRNNQWLGIENFAVTTVQEESHLHRFTKDVMCETVVCTFKSSEYTLLDSCTSVNVTVTGGNYTVSKLFTTAPAKVENAIVNIESGNMTVSWDNPDAPVSTCMEATVVQLDFNKRVYTSEDTQGFYWRSLCMPGSGEVHLWNRGGDGESELTTKQVIYDLEDAVLIVDNLTAAVECNQITATWINHDVCTDATHFRVRADPSGSSDVDFYTEDISTTSHVFTDLIFGNYYTIYVTPLDENNVTLQVSLSTFTRTDYETATNVTLEAVCSTLYVSWDPNHCCTNQTKYIIEMYVDNLYFSWEEYDTSFEYDNLTEDNSYFIYISTESHQLPYYSFSTINNPYLVKVDEIAGGLNVSWHYDNYRHLKLIYNVSWGANLENCASSSHTEYTIRGYNASEQERRVCVVAIDTDSGVVSCRSCEGDPYVPTTIFPPFPDPDVNKHLGVIIILSILGILFLGWGAISIILRCKKPKPTGDSPTIAFTNFGSTDSPSTLSS</sequence>
<feature type="non-terminal residue" evidence="2">
    <location>
        <position position="1"/>
    </location>
</feature>
<keyword evidence="1" id="KW-1133">Transmembrane helix</keyword>
<evidence type="ECO:0000313" key="2">
    <source>
        <dbReference type="EMBL" id="KAK8745487.1"/>
    </source>
</evidence>
<comment type="caution">
    <text evidence="2">The sequence shown here is derived from an EMBL/GenBank/DDBJ whole genome shotgun (WGS) entry which is preliminary data.</text>
</comment>
<reference evidence="2 3" key="1">
    <citation type="journal article" date="2024" name="BMC Genomics">
        <title>Genome assembly of redclaw crayfish (Cherax quadricarinatus) provides insights into its immune adaptation and hypoxia tolerance.</title>
        <authorList>
            <person name="Liu Z."/>
            <person name="Zheng J."/>
            <person name="Li H."/>
            <person name="Fang K."/>
            <person name="Wang S."/>
            <person name="He J."/>
            <person name="Zhou D."/>
            <person name="Weng S."/>
            <person name="Chi M."/>
            <person name="Gu Z."/>
            <person name="He J."/>
            <person name="Li F."/>
            <person name="Wang M."/>
        </authorList>
    </citation>
    <scope>NUCLEOTIDE SEQUENCE [LARGE SCALE GENOMIC DNA]</scope>
    <source>
        <strain evidence="2">ZL_2023a</strain>
    </source>
</reference>
<organism evidence="2 3">
    <name type="scientific">Cherax quadricarinatus</name>
    <name type="common">Australian red claw crayfish</name>
    <dbReference type="NCBI Taxonomy" id="27406"/>
    <lineage>
        <taxon>Eukaryota</taxon>
        <taxon>Metazoa</taxon>
        <taxon>Ecdysozoa</taxon>
        <taxon>Arthropoda</taxon>
        <taxon>Crustacea</taxon>
        <taxon>Multicrustacea</taxon>
        <taxon>Malacostraca</taxon>
        <taxon>Eumalacostraca</taxon>
        <taxon>Eucarida</taxon>
        <taxon>Decapoda</taxon>
        <taxon>Pleocyemata</taxon>
        <taxon>Astacidea</taxon>
        <taxon>Parastacoidea</taxon>
        <taxon>Parastacidae</taxon>
        <taxon>Cherax</taxon>
    </lineage>
</organism>
<accession>A0AAW0XM63</accession>
<evidence type="ECO:0000313" key="3">
    <source>
        <dbReference type="Proteomes" id="UP001445076"/>
    </source>
</evidence>
<dbReference type="InterPro" id="IPR013783">
    <property type="entry name" value="Ig-like_fold"/>
</dbReference>
<dbReference type="Proteomes" id="UP001445076">
    <property type="component" value="Unassembled WGS sequence"/>
</dbReference>
<keyword evidence="3" id="KW-1185">Reference proteome</keyword>
<dbReference type="InterPro" id="IPR036116">
    <property type="entry name" value="FN3_sf"/>
</dbReference>
<dbReference type="EMBL" id="JARKIK010000019">
    <property type="protein sequence ID" value="KAK8745487.1"/>
    <property type="molecule type" value="Genomic_DNA"/>
</dbReference>